<organism evidence="2 3">
    <name type="scientific">Lachnotalea glycerini</name>
    <dbReference type="NCBI Taxonomy" id="1763509"/>
    <lineage>
        <taxon>Bacteria</taxon>
        <taxon>Bacillati</taxon>
        <taxon>Bacillota</taxon>
        <taxon>Clostridia</taxon>
        <taxon>Lachnospirales</taxon>
        <taxon>Lachnospiraceae</taxon>
        <taxon>Lachnotalea</taxon>
    </lineage>
</organism>
<accession>A0A318EII5</accession>
<name>A0A318EII5_9FIRM</name>
<dbReference type="EMBL" id="QICS01000011">
    <property type="protein sequence ID" value="PXV86836.1"/>
    <property type="molecule type" value="Genomic_DNA"/>
</dbReference>
<feature type="domain" description="SGNH hydrolase-type esterase" evidence="1">
    <location>
        <begin position="187"/>
        <end position="380"/>
    </location>
</feature>
<dbReference type="AlphaFoldDB" id="A0A318EII5"/>
<dbReference type="Pfam" id="PF13472">
    <property type="entry name" value="Lipase_GDSL_2"/>
    <property type="match status" value="1"/>
</dbReference>
<reference evidence="2 3" key="1">
    <citation type="submission" date="2018-05" db="EMBL/GenBank/DDBJ databases">
        <title>Genomic Encyclopedia of Type Strains, Phase IV (KMG-IV): sequencing the most valuable type-strain genomes for metagenomic binning, comparative biology and taxonomic classification.</title>
        <authorList>
            <person name="Goeker M."/>
        </authorList>
    </citation>
    <scope>NUCLEOTIDE SEQUENCE [LARGE SCALE GENOMIC DNA]</scope>
    <source>
        <strain evidence="2 3">DSM 28816</strain>
    </source>
</reference>
<dbReference type="RefSeq" id="WP_110291666.1">
    <property type="nucleotide sequence ID" value="NZ_QICS01000011.1"/>
</dbReference>
<evidence type="ECO:0000259" key="1">
    <source>
        <dbReference type="Pfam" id="PF13472"/>
    </source>
</evidence>
<dbReference type="SUPFAM" id="SSF52266">
    <property type="entry name" value="SGNH hydrolase"/>
    <property type="match status" value="1"/>
</dbReference>
<gene>
    <name evidence="2" type="ORF">C8E03_11136</name>
</gene>
<comment type="caution">
    <text evidence="2">The sequence shown here is derived from an EMBL/GenBank/DDBJ whole genome shotgun (WGS) entry which is preliminary data.</text>
</comment>
<dbReference type="Gene3D" id="3.40.50.1110">
    <property type="entry name" value="SGNH hydrolase"/>
    <property type="match status" value="1"/>
</dbReference>
<dbReference type="InterPro" id="IPR053140">
    <property type="entry name" value="GDSL_Rv0518-like"/>
</dbReference>
<dbReference type="InterPro" id="IPR013830">
    <property type="entry name" value="SGNH_hydro"/>
</dbReference>
<protein>
    <submittedName>
        <fullName evidence="2">Lysophospholipase L1-like esterase</fullName>
    </submittedName>
</protein>
<dbReference type="InterPro" id="IPR036514">
    <property type="entry name" value="SGNH_hydro_sf"/>
</dbReference>
<dbReference type="Proteomes" id="UP000247523">
    <property type="component" value="Unassembled WGS sequence"/>
</dbReference>
<proteinExistence type="predicted"/>
<evidence type="ECO:0000313" key="2">
    <source>
        <dbReference type="EMBL" id="PXV86836.1"/>
    </source>
</evidence>
<dbReference type="PANTHER" id="PTHR43784">
    <property type="entry name" value="GDSL-LIKE LIPASE/ACYLHYDROLASE, PUTATIVE (AFU_ORTHOLOGUE AFUA_2G00820)-RELATED"/>
    <property type="match status" value="1"/>
</dbReference>
<sequence>MEWKTAWSYLPINYNTTIGTVEDITQRTYFNNNLNGSKIKIKFSNLYSQDKMILNKVVIGQKKPGNQQIEDLIDITFQGNKEITLGAGEEFYSDEIAWNIKAQTQIVVSIYIKEKTKIQSACSTWSAISWHTAYGMNGDYTKDQHFEEKESRQIYPFVEADANKSNIITGISEIKLLTDESVKTVALFGDSITHMSYYSDALIERVYAKFSGKITIINRGIGGNRILHDATYVSELPGHGSFFGKAAIKRFEEDVYSNECPESVFVLEGINDMMHPYLFEHMDEVVSVKDLQEGIKAMIQIAHNRGSKVYIGTVMPFRQDGQQWLDESEKVRLLFNEWIRKQTLSDGVIDFAKRMEQEDQPAYIKEGLHIGDGLHPNQEGGIAMAEIIPMEWIWEEEK</sequence>
<dbReference type="PANTHER" id="PTHR43784:SF2">
    <property type="entry name" value="GDSL-LIKE LIPASE_ACYLHYDROLASE, PUTATIVE (AFU_ORTHOLOGUE AFUA_2G00820)-RELATED"/>
    <property type="match status" value="1"/>
</dbReference>
<evidence type="ECO:0000313" key="3">
    <source>
        <dbReference type="Proteomes" id="UP000247523"/>
    </source>
</evidence>